<sequence length="102" mass="11014">MTPSFLGEKPGRSRFARPYFARRSGRCLWLARAGVCLVEQPGGHPPAGDHAPERAPVQPTYVRAAMVYGLEGARSGYYVLGTRDVATARPVAMAAMRLDVAP</sequence>
<dbReference type="Proteomes" id="UP000282454">
    <property type="component" value="Unassembled WGS sequence"/>
</dbReference>
<evidence type="ECO:0000313" key="1">
    <source>
        <dbReference type="EMBL" id="RLK58397.1"/>
    </source>
</evidence>
<protein>
    <submittedName>
        <fullName evidence="1">Uncharacterized protein</fullName>
    </submittedName>
</protein>
<reference evidence="1 2" key="1">
    <citation type="submission" date="2018-10" db="EMBL/GenBank/DDBJ databases">
        <title>Genomic Encyclopedia of Archaeal and Bacterial Type Strains, Phase II (KMG-II): from individual species to whole genera.</title>
        <authorList>
            <person name="Goeker M."/>
        </authorList>
    </citation>
    <scope>NUCLEOTIDE SEQUENCE [LARGE SCALE GENOMIC DNA]</scope>
    <source>
        <strain evidence="1 2">DSM 45657</strain>
    </source>
</reference>
<gene>
    <name evidence="1" type="ORF">CLV68_4497</name>
</gene>
<organism evidence="1 2">
    <name type="scientific">Actinokineospora cianjurensis</name>
    <dbReference type="NCBI Taxonomy" id="585224"/>
    <lineage>
        <taxon>Bacteria</taxon>
        <taxon>Bacillati</taxon>
        <taxon>Actinomycetota</taxon>
        <taxon>Actinomycetes</taxon>
        <taxon>Pseudonocardiales</taxon>
        <taxon>Pseudonocardiaceae</taxon>
        <taxon>Actinokineospora</taxon>
    </lineage>
</organism>
<name>A0A421B213_9PSEU</name>
<evidence type="ECO:0000313" key="2">
    <source>
        <dbReference type="Proteomes" id="UP000282454"/>
    </source>
</evidence>
<proteinExistence type="predicted"/>
<comment type="caution">
    <text evidence="1">The sequence shown here is derived from an EMBL/GenBank/DDBJ whole genome shotgun (WGS) entry which is preliminary data.</text>
</comment>
<keyword evidence="2" id="KW-1185">Reference proteome</keyword>
<accession>A0A421B213</accession>
<dbReference type="EMBL" id="RCDD01000003">
    <property type="protein sequence ID" value="RLK58397.1"/>
    <property type="molecule type" value="Genomic_DNA"/>
</dbReference>
<dbReference type="AlphaFoldDB" id="A0A421B213"/>